<dbReference type="PANTHER" id="PTHR43685">
    <property type="entry name" value="GLYCOSYLTRANSFERASE"/>
    <property type="match status" value="1"/>
</dbReference>
<dbReference type="Gene3D" id="3.90.550.10">
    <property type="entry name" value="Spore Coat Polysaccharide Biosynthesis Protein SpsA, Chain A"/>
    <property type="match status" value="1"/>
</dbReference>
<dbReference type="InterPro" id="IPR001173">
    <property type="entry name" value="Glyco_trans_2-like"/>
</dbReference>
<keyword evidence="3" id="KW-1185">Reference proteome</keyword>
<dbReference type="PANTHER" id="PTHR43685:SF3">
    <property type="entry name" value="SLR2126 PROTEIN"/>
    <property type="match status" value="1"/>
</dbReference>
<keyword evidence="2" id="KW-0808">Transferase</keyword>
<dbReference type="RefSeq" id="WP_378553803.1">
    <property type="nucleotide sequence ID" value="NZ_JBHSBA010000015.1"/>
</dbReference>
<dbReference type="EC" id="2.4.-.-" evidence="2"/>
<evidence type="ECO:0000313" key="3">
    <source>
        <dbReference type="Proteomes" id="UP001595767"/>
    </source>
</evidence>
<accession>A0ABV8LCL6</accession>
<proteinExistence type="predicted"/>
<organism evidence="2 3">
    <name type="scientific">Nocardia rhizosphaerae</name>
    <dbReference type="NCBI Taxonomy" id="1691571"/>
    <lineage>
        <taxon>Bacteria</taxon>
        <taxon>Bacillati</taxon>
        <taxon>Actinomycetota</taxon>
        <taxon>Actinomycetes</taxon>
        <taxon>Mycobacteriales</taxon>
        <taxon>Nocardiaceae</taxon>
        <taxon>Nocardia</taxon>
    </lineage>
</organism>
<dbReference type="InterPro" id="IPR050834">
    <property type="entry name" value="Glycosyltransf_2"/>
</dbReference>
<keyword evidence="2" id="KW-0328">Glycosyltransferase</keyword>
<dbReference type="CDD" id="cd00761">
    <property type="entry name" value="Glyco_tranf_GTA_type"/>
    <property type="match status" value="1"/>
</dbReference>
<dbReference type="Pfam" id="PF00535">
    <property type="entry name" value="Glycos_transf_2"/>
    <property type="match status" value="1"/>
</dbReference>
<sequence length="330" mass="37057">MREIAVLLPCRINEEHQGASRLRLTIESFLNQDLPNELYEIILIDDGSDVPVEELLNEWQIVADNLVVKRQPPTGMCTGYNVAAAAARAEVLFFAIDDNLAEKSLLRRHLRAHQAAGERLVIGRELYCWPTQLLRDVITGERNDIIGDDSAHTSLVEAMQIGEFTLSVADVRDDFNWIVKMSKRPPSYVDIEETIASGRFGRSSVGWLAMRFGNHSMPKRLFDELGGVDAGLDPTGWYADLEFGYRIQRHGIVPVLDTEAITVHLPHEKPYMVPEVGYRCLTEFYSVTGDVTVLMVPSFFAERMTIAQFERIVEGVKAVERKPVEVGIGG</sequence>
<name>A0ABV8LCL6_9NOCA</name>
<evidence type="ECO:0000259" key="1">
    <source>
        <dbReference type="Pfam" id="PF00535"/>
    </source>
</evidence>
<dbReference type="EMBL" id="JBHSBA010000015">
    <property type="protein sequence ID" value="MFC4128079.1"/>
    <property type="molecule type" value="Genomic_DNA"/>
</dbReference>
<gene>
    <name evidence="2" type="ORF">ACFOW8_24440</name>
</gene>
<evidence type="ECO:0000313" key="2">
    <source>
        <dbReference type="EMBL" id="MFC4128079.1"/>
    </source>
</evidence>
<feature type="domain" description="Glycosyltransferase 2-like" evidence="1">
    <location>
        <begin position="14"/>
        <end position="123"/>
    </location>
</feature>
<dbReference type="Proteomes" id="UP001595767">
    <property type="component" value="Unassembled WGS sequence"/>
</dbReference>
<reference evidence="3" key="1">
    <citation type="journal article" date="2019" name="Int. J. Syst. Evol. Microbiol.">
        <title>The Global Catalogue of Microorganisms (GCM) 10K type strain sequencing project: providing services to taxonomists for standard genome sequencing and annotation.</title>
        <authorList>
            <consortium name="The Broad Institute Genomics Platform"/>
            <consortium name="The Broad Institute Genome Sequencing Center for Infectious Disease"/>
            <person name="Wu L."/>
            <person name="Ma J."/>
        </authorList>
    </citation>
    <scope>NUCLEOTIDE SEQUENCE [LARGE SCALE GENOMIC DNA]</scope>
    <source>
        <strain evidence="3">CGMCC 4.7204</strain>
    </source>
</reference>
<comment type="caution">
    <text evidence="2">The sequence shown here is derived from an EMBL/GenBank/DDBJ whole genome shotgun (WGS) entry which is preliminary data.</text>
</comment>
<dbReference type="InterPro" id="IPR029044">
    <property type="entry name" value="Nucleotide-diphossugar_trans"/>
</dbReference>
<dbReference type="SUPFAM" id="SSF53448">
    <property type="entry name" value="Nucleotide-diphospho-sugar transferases"/>
    <property type="match status" value="1"/>
</dbReference>
<dbReference type="GO" id="GO:0016757">
    <property type="term" value="F:glycosyltransferase activity"/>
    <property type="evidence" value="ECO:0007669"/>
    <property type="project" value="UniProtKB-KW"/>
</dbReference>
<protein>
    <submittedName>
        <fullName evidence="2">Glycosyltransferase</fullName>
        <ecNumber evidence="2">2.4.-.-</ecNumber>
    </submittedName>
</protein>